<dbReference type="EMBL" id="CP093326">
    <property type="protein sequence ID" value="UNK45203.1"/>
    <property type="molecule type" value="Genomic_DNA"/>
</dbReference>
<gene>
    <name evidence="1" type="ORF">MNQ99_14830</name>
</gene>
<sequence length="172" mass="19654">MSFGALRLWRRPGSVRYSAAMLSLKHIDLDMLTTAMESADSWDLQWWLDPATGQIQLNGAAVDGGLSSEELEERGAVQVATADSHRGYRDMQDFIATLEDERARATLLRAIERNRPFHHFKNAVYRDPEIGRAWSNFHDQRMRHHAITWLLAEGLINEQEARDALPQDPSIE</sequence>
<evidence type="ECO:0000313" key="1">
    <source>
        <dbReference type="EMBL" id="UNK45203.1"/>
    </source>
</evidence>
<dbReference type="Pfam" id="PF03682">
    <property type="entry name" value="UPF0158"/>
    <property type="match status" value="1"/>
</dbReference>
<accession>A0ABY3W9E8</accession>
<dbReference type="RefSeq" id="WP_241913472.1">
    <property type="nucleotide sequence ID" value="NZ_CP093326.1"/>
</dbReference>
<reference evidence="1 2" key="1">
    <citation type="submission" date="2022-03" db="EMBL/GenBank/DDBJ databases">
        <title>Isotopic signatures of nitrous oxide derived from detoxification processes.</title>
        <authorList>
            <person name="Behrendt U."/>
            <person name="Buchen C."/>
            <person name="Well R."/>
            <person name="Ulrich A."/>
            <person name="Rohe L."/>
            <person name="Kolb S."/>
            <person name="Schloter M."/>
            <person name="Horn M.A."/>
            <person name="Augustin J."/>
        </authorList>
    </citation>
    <scope>NUCLEOTIDE SEQUENCE [LARGE SCALE GENOMIC DNA]</scope>
    <source>
        <strain evidence="1 2">S4-C24</strain>
    </source>
</reference>
<dbReference type="InterPro" id="IPR005361">
    <property type="entry name" value="UPF0158"/>
</dbReference>
<protein>
    <submittedName>
        <fullName evidence="1">UPF0158 family protein</fullName>
    </submittedName>
</protein>
<dbReference type="Proteomes" id="UP000829069">
    <property type="component" value="Chromosome"/>
</dbReference>
<organism evidence="1 2">
    <name type="scientific">Arthrobacter sulfonylureivorans</name>
    <dbReference type="NCBI Taxonomy" id="2486855"/>
    <lineage>
        <taxon>Bacteria</taxon>
        <taxon>Bacillati</taxon>
        <taxon>Actinomycetota</taxon>
        <taxon>Actinomycetes</taxon>
        <taxon>Micrococcales</taxon>
        <taxon>Micrococcaceae</taxon>
        <taxon>Arthrobacter</taxon>
    </lineage>
</organism>
<keyword evidence="2" id="KW-1185">Reference proteome</keyword>
<proteinExistence type="predicted"/>
<name>A0ABY3W9E8_9MICC</name>
<evidence type="ECO:0000313" key="2">
    <source>
        <dbReference type="Proteomes" id="UP000829069"/>
    </source>
</evidence>